<dbReference type="Pfam" id="PF00646">
    <property type="entry name" value="F-box"/>
    <property type="match status" value="1"/>
</dbReference>
<proteinExistence type="predicted"/>
<keyword evidence="3" id="KW-1185">Reference proteome</keyword>
<sequence>MPGGINLPHDILMEILCRLAVKDLLRLRCVSKSCGDLIDSPDFAKLHLSHALTTNSHRFLLLQRIFEPYSLDLDSLEHAQIKRTDLNSFTDLQVKFPIIGSCNGLIALETHNGDIVISNPITRKIRKVPRYSSLPASTEDEDVLVNYGFGYDPVSDDYKLVMLIRLLRHNGINKNQVDSIVSSTKIYSFKVGCWRSCFHEIPCNLFMRDNAILVNNALHWLIFYPKSSVVGFDLTSERHRDIQLPLLDKYTYDLMGIVELGDCLCMIGKKFYDWSGDSVNCDIWVMKEYGLRESWTKLFSLIFDARMVLLRPLAYSKCGQKVLFWIDNDMDRNRLVWYDLKGKSTENIEISIPDYKGIFVGSLVSPTAAGTNYGPKRKQA</sequence>
<dbReference type="PANTHER" id="PTHR31672">
    <property type="entry name" value="BNACNNG10540D PROTEIN"/>
    <property type="match status" value="1"/>
</dbReference>
<dbReference type="SMART" id="SM00256">
    <property type="entry name" value="FBOX"/>
    <property type="match status" value="1"/>
</dbReference>
<organism evidence="2 3">
    <name type="scientific">Corchorus olitorius</name>
    <dbReference type="NCBI Taxonomy" id="93759"/>
    <lineage>
        <taxon>Eukaryota</taxon>
        <taxon>Viridiplantae</taxon>
        <taxon>Streptophyta</taxon>
        <taxon>Embryophyta</taxon>
        <taxon>Tracheophyta</taxon>
        <taxon>Spermatophyta</taxon>
        <taxon>Magnoliopsida</taxon>
        <taxon>eudicotyledons</taxon>
        <taxon>Gunneridae</taxon>
        <taxon>Pentapetalae</taxon>
        <taxon>rosids</taxon>
        <taxon>malvids</taxon>
        <taxon>Malvales</taxon>
        <taxon>Malvaceae</taxon>
        <taxon>Grewioideae</taxon>
        <taxon>Apeibeae</taxon>
        <taxon>Corchorus</taxon>
    </lineage>
</organism>
<reference evidence="3" key="1">
    <citation type="submission" date="2013-09" db="EMBL/GenBank/DDBJ databases">
        <title>Corchorus olitorius genome sequencing.</title>
        <authorList>
            <person name="Alam M."/>
            <person name="Haque M.S."/>
            <person name="Islam M.S."/>
            <person name="Emdad E.M."/>
            <person name="Islam M.M."/>
            <person name="Ahmed B."/>
            <person name="Halim A."/>
            <person name="Hossen Q.M.M."/>
            <person name="Hossain M.Z."/>
            <person name="Ahmed R."/>
            <person name="Khan M.M."/>
            <person name="Islam R."/>
            <person name="Rashid M.M."/>
            <person name="Khan S.A."/>
            <person name="Rahman M.S."/>
            <person name="Alam M."/>
            <person name="Yahiya A.S."/>
            <person name="Khan M.S."/>
            <person name="Azam M.S."/>
            <person name="Haque T."/>
            <person name="Lashkar M.Z.H."/>
            <person name="Akhand A.I."/>
            <person name="Morshed G."/>
            <person name="Roy S."/>
            <person name="Uddin K.S."/>
            <person name="Rabeya T."/>
            <person name="Hossain A.S."/>
            <person name="Chowdhury A."/>
            <person name="Snigdha A.R."/>
            <person name="Mortoza M.S."/>
            <person name="Matin S.A."/>
            <person name="Hoque S.M.E."/>
            <person name="Islam M.K."/>
            <person name="Roy D.K."/>
            <person name="Haider R."/>
            <person name="Moosa M.M."/>
            <person name="Elias S.M."/>
            <person name="Hasan A.M."/>
            <person name="Jahan S."/>
            <person name="Shafiuddin M."/>
            <person name="Mahmood N."/>
            <person name="Shommy N.S."/>
        </authorList>
    </citation>
    <scope>NUCLEOTIDE SEQUENCE [LARGE SCALE GENOMIC DNA]</scope>
    <source>
        <strain evidence="3">cv. O-4</strain>
    </source>
</reference>
<dbReference type="NCBIfam" id="TIGR01640">
    <property type="entry name" value="F_box_assoc_1"/>
    <property type="match status" value="1"/>
</dbReference>
<name>A0A1R3KJ88_9ROSI</name>
<dbReference type="PANTHER" id="PTHR31672:SF13">
    <property type="entry name" value="F-BOX PROTEIN CPR30-LIKE"/>
    <property type="match status" value="1"/>
</dbReference>
<accession>A0A1R3KJ88</accession>
<dbReference type="InterPro" id="IPR050796">
    <property type="entry name" value="SCF_F-box_component"/>
</dbReference>
<evidence type="ECO:0000313" key="3">
    <source>
        <dbReference type="Proteomes" id="UP000187203"/>
    </source>
</evidence>
<dbReference type="InterPro" id="IPR017451">
    <property type="entry name" value="F-box-assoc_interact_dom"/>
</dbReference>
<evidence type="ECO:0000259" key="1">
    <source>
        <dbReference type="PROSITE" id="PS50181"/>
    </source>
</evidence>
<dbReference type="InterPro" id="IPR001810">
    <property type="entry name" value="F-box_dom"/>
</dbReference>
<dbReference type="STRING" id="93759.A0A1R3KJ88"/>
<dbReference type="InterPro" id="IPR036047">
    <property type="entry name" value="F-box-like_dom_sf"/>
</dbReference>
<feature type="domain" description="F-box" evidence="1">
    <location>
        <begin position="1"/>
        <end position="46"/>
    </location>
</feature>
<dbReference type="Gene3D" id="1.20.1280.50">
    <property type="match status" value="1"/>
</dbReference>
<dbReference type="SUPFAM" id="SSF81383">
    <property type="entry name" value="F-box domain"/>
    <property type="match status" value="1"/>
</dbReference>
<dbReference type="PROSITE" id="PS50181">
    <property type="entry name" value="FBOX"/>
    <property type="match status" value="1"/>
</dbReference>
<dbReference type="Pfam" id="PF07734">
    <property type="entry name" value="FBA_1"/>
    <property type="match status" value="1"/>
</dbReference>
<dbReference type="OrthoDB" id="1435799at2759"/>
<comment type="caution">
    <text evidence="2">The sequence shown here is derived from an EMBL/GenBank/DDBJ whole genome shotgun (WGS) entry which is preliminary data.</text>
</comment>
<evidence type="ECO:0000313" key="2">
    <source>
        <dbReference type="EMBL" id="OMP07163.1"/>
    </source>
</evidence>
<gene>
    <name evidence="2" type="ORF">COLO4_07575</name>
</gene>
<dbReference type="Proteomes" id="UP000187203">
    <property type="component" value="Unassembled WGS sequence"/>
</dbReference>
<protein>
    <recommendedName>
        <fullName evidence="1">F-box domain-containing protein</fullName>
    </recommendedName>
</protein>
<dbReference type="InterPro" id="IPR006527">
    <property type="entry name" value="F-box-assoc_dom_typ1"/>
</dbReference>
<dbReference type="EMBL" id="AWUE01013380">
    <property type="protein sequence ID" value="OMP07163.1"/>
    <property type="molecule type" value="Genomic_DNA"/>
</dbReference>
<dbReference type="AlphaFoldDB" id="A0A1R3KJ88"/>